<proteinExistence type="inferred from homology"/>
<keyword evidence="12 16" id="KW-0560">Oxidoreductase</keyword>
<keyword evidence="10" id="KW-0444">Lipid biosynthesis</keyword>
<comment type="caution">
    <text evidence="18">The sequence shown here is derived from an EMBL/GenBank/DDBJ whole genome shotgun (WGS) entry which is preliminary data.</text>
</comment>
<dbReference type="Gene3D" id="3.50.50.60">
    <property type="entry name" value="FAD/NAD(P)-binding domain"/>
    <property type="match status" value="1"/>
</dbReference>
<keyword evidence="9" id="KW-0492">Microsome</keyword>
<organism evidence="18 19">
    <name type="scientific">Tolypocladium paradoxum</name>
    <dbReference type="NCBI Taxonomy" id="94208"/>
    <lineage>
        <taxon>Eukaryota</taxon>
        <taxon>Fungi</taxon>
        <taxon>Dikarya</taxon>
        <taxon>Ascomycota</taxon>
        <taxon>Pezizomycotina</taxon>
        <taxon>Sordariomycetes</taxon>
        <taxon>Hypocreomycetidae</taxon>
        <taxon>Hypocreales</taxon>
        <taxon>Ophiocordycipitaceae</taxon>
        <taxon>Tolypocladium</taxon>
    </lineage>
</organism>
<evidence type="ECO:0000256" key="16">
    <source>
        <dbReference type="RuleBase" id="RU367121"/>
    </source>
</evidence>
<dbReference type="PRINTS" id="PR00420">
    <property type="entry name" value="RNGMNOXGNASE"/>
</dbReference>
<dbReference type="AlphaFoldDB" id="A0A2S4L6Q7"/>
<evidence type="ECO:0000256" key="13">
    <source>
        <dbReference type="ARBA" id="ARBA00023136"/>
    </source>
</evidence>
<keyword evidence="19" id="KW-1185">Reference proteome</keyword>
<evidence type="ECO:0000256" key="6">
    <source>
        <dbReference type="ARBA" id="ARBA00022692"/>
    </source>
</evidence>
<sequence>MGSSSPDENAIRRIVHRHADVIVVGAGIFGAAMAVTLARQSRSVFLLERSLREPDRIVGELLQPGGVQALEKLGLRHCLDDIDSIPVKGYQIFFNGRPVTIPYPLDRSAAAGNLGQRPEGLSFHHGRFVRKLRAAAAEEPNVTVVETEVDGLIKLEGTNQVLGVKSSTGGKQDYFFAPLTIVADGYRSKFRGETSSWKPVSRSRFWALELRDATLPSPCFGHVLLGSFSPVLLYQIGTHETRALINVPEGLTAAKAANGGVSHYMRHHVLPHLPPAVQPAFSESLDNGRLRCMPNSFLPAAANRAPGLLIAGDALNMRHPLTGGGMTVALSDVALLGELLATSNVPNLNDTKQVLRQMATFHWRRKSHSFVINILAQALYSLFAADDYYLEVLRQGCFEYFTRGGACVDGPAGLLGGIIKKPVVLVYHFFAVAFLSIWTFLLSQPSWRLPLSLIECVGVLLKACWVLFPYIGFELAS</sequence>
<feature type="transmembrane region" description="Helical" evidence="16">
    <location>
        <begin position="449"/>
        <end position="471"/>
    </location>
</feature>
<dbReference type="InterPro" id="IPR040125">
    <property type="entry name" value="Squalene_monox"/>
</dbReference>
<keyword evidence="10" id="KW-0443">Lipid metabolism</keyword>
<gene>
    <name evidence="18" type="ORF">TPAR_01695</name>
</gene>
<protein>
    <recommendedName>
        <fullName evidence="16">Squalene monooxygenase</fullName>
        <ecNumber evidence="16">1.14.14.17</ecNumber>
    </recommendedName>
</protein>
<dbReference type="STRING" id="94208.A0A2S4L6Q7"/>
<dbReference type="EC" id="1.14.14.17" evidence="16"/>
<dbReference type="OrthoDB" id="1678617at2759"/>
<evidence type="ECO:0000313" key="18">
    <source>
        <dbReference type="EMBL" id="POR38110.1"/>
    </source>
</evidence>
<evidence type="ECO:0000256" key="10">
    <source>
        <dbReference type="ARBA" id="ARBA00022955"/>
    </source>
</evidence>
<dbReference type="FunFam" id="3.50.50.60:FF:000166">
    <property type="entry name" value="Squalene monooxygenase Erg1"/>
    <property type="match status" value="1"/>
</dbReference>
<comment type="catalytic activity">
    <reaction evidence="16">
        <text>squalene + reduced [NADPH--hemoprotein reductase] + O2 = (S)-2,3-epoxysqualene + oxidized [NADPH--hemoprotein reductase] + H2O + H(+)</text>
        <dbReference type="Rhea" id="RHEA:25282"/>
        <dbReference type="Rhea" id="RHEA-COMP:11964"/>
        <dbReference type="Rhea" id="RHEA-COMP:11965"/>
        <dbReference type="ChEBI" id="CHEBI:15377"/>
        <dbReference type="ChEBI" id="CHEBI:15378"/>
        <dbReference type="ChEBI" id="CHEBI:15379"/>
        <dbReference type="ChEBI" id="CHEBI:15440"/>
        <dbReference type="ChEBI" id="CHEBI:15441"/>
        <dbReference type="ChEBI" id="CHEBI:57618"/>
        <dbReference type="ChEBI" id="CHEBI:58210"/>
        <dbReference type="EC" id="1.14.14.17"/>
    </reaction>
</comment>
<name>A0A2S4L6Q7_9HYPO</name>
<evidence type="ECO:0000256" key="15">
    <source>
        <dbReference type="ARBA" id="ARBA00029435"/>
    </source>
</evidence>
<evidence type="ECO:0000256" key="5">
    <source>
        <dbReference type="ARBA" id="ARBA00022630"/>
    </source>
</evidence>
<comment type="pathway">
    <text evidence="15">Steroid metabolism; ergosterol biosynthesis.</text>
</comment>
<evidence type="ECO:0000256" key="2">
    <source>
        <dbReference type="ARBA" id="ARBA00004154"/>
    </source>
</evidence>
<dbReference type="Pfam" id="PF08491">
    <property type="entry name" value="SE"/>
    <property type="match status" value="1"/>
</dbReference>
<keyword evidence="13 16" id="KW-0472">Membrane</keyword>
<dbReference type="GO" id="GO:0050660">
    <property type="term" value="F:flavin adenine dinucleotide binding"/>
    <property type="evidence" value="ECO:0007669"/>
    <property type="project" value="UniProtKB-UniRule"/>
</dbReference>
<keyword evidence="5 16" id="KW-0285">Flavoprotein</keyword>
<accession>A0A2S4L6Q7</accession>
<evidence type="ECO:0000256" key="14">
    <source>
        <dbReference type="ARBA" id="ARBA00023221"/>
    </source>
</evidence>
<feature type="transmembrane region" description="Helical" evidence="16">
    <location>
        <begin position="424"/>
        <end position="442"/>
    </location>
</feature>
<dbReference type="PANTHER" id="PTHR10835">
    <property type="entry name" value="SQUALENE MONOOXYGENASE"/>
    <property type="match status" value="1"/>
</dbReference>
<evidence type="ECO:0000256" key="12">
    <source>
        <dbReference type="ARBA" id="ARBA00023002"/>
    </source>
</evidence>
<comment type="cofactor">
    <cofactor evidence="1 16">
        <name>FAD</name>
        <dbReference type="ChEBI" id="CHEBI:57692"/>
    </cofactor>
</comment>
<evidence type="ECO:0000256" key="4">
    <source>
        <dbReference type="ARBA" id="ARBA00008802"/>
    </source>
</evidence>
<comment type="similarity">
    <text evidence="4 16">Belongs to the squalene monooxygenase family.</text>
</comment>
<evidence type="ECO:0000256" key="9">
    <source>
        <dbReference type="ARBA" id="ARBA00022848"/>
    </source>
</evidence>
<evidence type="ECO:0000256" key="3">
    <source>
        <dbReference type="ARBA" id="ARBA00004477"/>
    </source>
</evidence>
<dbReference type="UniPathway" id="UPA00767">
    <property type="reaction ID" value="UER00752"/>
</dbReference>
<dbReference type="SUPFAM" id="SSF51905">
    <property type="entry name" value="FAD/NAD(P)-binding domain"/>
    <property type="match status" value="1"/>
</dbReference>
<keyword evidence="7 16" id="KW-0256">Endoplasmic reticulum</keyword>
<evidence type="ECO:0000259" key="17">
    <source>
        <dbReference type="Pfam" id="PF08491"/>
    </source>
</evidence>
<dbReference type="GO" id="GO:0006696">
    <property type="term" value="P:ergosterol biosynthetic process"/>
    <property type="evidence" value="ECO:0007669"/>
    <property type="project" value="TreeGrafter"/>
</dbReference>
<keyword evidence="8 16" id="KW-0274">FAD</keyword>
<comment type="subcellular location">
    <subcellularLocation>
        <location evidence="3 16">Endoplasmic reticulum membrane</location>
        <topology evidence="3 16">Multi-pass membrane protein</topology>
    </subcellularLocation>
    <subcellularLocation>
        <location evidence="2">Microsome membrane</location>
        <topology evidence="2">Multi-pass membrane protein</topology>
    </subcellularLocation>
</comment>
<keyword evidence="6 16" id="KW-0812">Transmembrane</keyword>
<evidence type="ECO:0000313" key="19">
    <source>
        <dbReference type="Proteomes" id="UP000237481"/>
    </source>
</evidence>
<dbReference type="Proteomes" id="UP000237481">
    <property type="component" value="Unassembled WGS sequence"/>
</dbReference>
<evidence type="ECO:0000256" key="1">
    <source>
        <dbReference type="ARBA" id="ARBA00001974"/>
    </source>
</evidence>
<dbReference type="EMBL" id="PKSG01000169">
    <property type="protein sequence ID" value="POR38110.1"/>
    <property type="molecule type" value="Genomic_DNA"/>
</dbReference>
<reference evidence="18 19" key="1">
    <citation type="submission" date="2018-01" db="EMBL/GenBank/DDBJ databases">
        <title>Harnessing the power of phylogenomics to disentangle the directionality and signatures of interkingdom host jumping in the parasitic fungal genus Tolypocladium.</title>
        <authorList>
            <person name="Quandt C.A."/>
            <person name="Patterson W."/>
            <person name="Spatafora J.W."/>
        </authorList>
    </citation>
    <scope>NUCLEOTIDE SEQUENCE [LARGE SCALE GENOMIC DNA]</scope>
    <source>
        <strain evidence="18 19">NRBC 100945</strain>
    </source>
</reference>
<dbReference type="InterPro" id="IPR036188">
    <property type="entry name" value="FAD/NAD-bd_sf"/>
</dbReference>
<dbReference type="PANTHER" id="PTHR10835:SF0">
    <property type="entry name" value="SQUALENE MONOOXYGENASE"/>
    <property type="match status" value="1"/>
</dbReference>
<dbReference type="InterPro" id="IPR013698">
    <property type="entry name" value="Squalene_epoxidase"/>
</dbReference>
<keyword evidence="18" id="KW-0503">Monooxygenase</keyword>
<feature type="domain" description="Squalene epoxidase" evidence="17">
    <location>
        <begin position="176"/>
        <end position="453"/>
    </location>
</feature>
<keyword evidence="11 16" id="KW-1133">Transmembrane helix</keyword>
<evidence type="ECO:0000256" key="7">
    <source>
        <dbReference type="ARBA" id="ARBA00022824"/>
    </source>
</evidence>
<keyword evidence="10" id="KW-0752">Steroid biosynthesis</keyword>
<evidence type="ECO:0000256" key="11">
    <source>
        <dbReference type="ARBA" id="ARBA00022989"/>
    </source>
</evidence>
<comment type="function">
    <text evidence="16">Catalyzes the stereospecific oxidation of squalene to (S)-2,3-epoxysqualene, and is considered to be a rate-limiting enzyme in steroid biosynthesis.</text>
</comment>
<dbReference type="GO" id="GO:0004506">
    <property type="term" value="F:squalene monooxygenase activity"/>
    <property type="evidence" value="ECO:0007669"/>
    <property type="project" value="UniProtKB-UniRule"/>
</dbReference>
<dbReference type="GO" id="GO:0005789">
    <property type="term" value="C:endoplasmic reticulum membrane"/>
    <property type="evidence" value="ECO:0007669"/>
    <property type="project" value="UniProtKB-SubCell"/>
</dbReference>
<feature type="transmembrane region" description="Helical" evidence="16">
    <location>
        <begin position="21"/>
        <end position="38"/>
    </location>
</feature>
<keyword evidence="14" id="KW-0753">Steroid metabolism</keyword>
<evidence type="ECO:0000256" key="8">
    <source>
        <dbReference type="ARBA" id="ARBA00022827"/>
    </source>
</evidence>